<dbReference type="GO" id="GO:0060003">
    <property type="term" value="P:copper ion export"/>
    <property type="evidence" value="ECO:0007669"/>
    <property type="project" value="TreeGrafter"/>
</dbReference>
<evidence type="ECO:0000259" key="3">
    <source>
        <dbReference type="Pfam" id="PF01471"/>
    </source>
</evidence>
<dbReference type="Gene3D" id="2.40.420.20">
    <property type="match status" value="1"/>
</dbReference>
<keyword evidence="7" id="KW-1185">Reference proteome</keyword>
<evidence type="ECO:0000256" key="2">
    <source>
        <dbReference type="SAM" id="MobiDB-lite"/>
    </source>
</evidence>
<dbReference type="Gene3D" id="1.10.101.10">
    <property type="entry name" value="PGBD-like superfamily/PGBD"/>
    <property type="match status" value="1"/>
</dbReference>
<dbReference type="Proteomes" id="UP000248966">
    <property type="component" value="Unassembled WGS sequence"/>
</dbReference>
<comment type="caution">
    <text evidence="4">The sequence shown here is derived from an EMBL/GenBank/DDBJ whole genome shotgun (WGS) entry which is preliminary data.</text>
</comment>
<evidence type="ECO:0000313" key="4">
    <source>
        <dbReference type="EMBL" id="RAO02297.1"/>
    </source>
</evidence>
<dbReference type="InterPro" id="IPR051909">
    <property type="entry name" value="MFP_Cation_Efflux"/>
</dbReference>
<dbReference type="InterPro" id="IPR002477">
    <property type="entry name" value="Peptidoglycan-bd-like"/>
</dbReference>
<dbReference type="InterPro" id="IPR036366">
    <property type="entry name" value="PGBDSf"/>
</dbReference>
<feature type="region of interest" description="Disordered" evidence="2">
    <location>
        <begin position="123"/>
        <end position="153"/>
    </location>
</feature>
<sequence>MPPPDVVGPNSVVTKVHTAKNERIRSGDPVVEIAGRPLFALNLPFTLYRDILGGMEGPDVVAVQKALRALGYSPSRSGKLDLQTQQALGRFYRDRGYQAPVDSEASDKAKVARDGLEQAEAAYRAATKPQGAPTATPEEGQEPNPTQPTVAEAKEQLAEARRQLAKTEVLAGPSLPRAEVMLLPKNGGTVTALRVKVGTTLKAGDEPVAELDGAPVYISAVVDSEQVSLLRVGMQGSVFDDATGVEAQAAISSVGTKQAVDSTTGAAGYQVAFAFTSSSMDASADRSVRVTIPVAASAQPVLAVPVTAVSSRPDGTTFVTLDNEQSGTQEIGVRTGQVAGGWVEIKPEVLDQVAEGDLVVVGVSGSGLSGTE</sequence>
<accession>A0A328N8U0</accession>
<dbReference type="EMBL" id="PYAA01000013">
    <property type="protein sequence ID" value="RAO02297.1"/>
    <property type="molecule type" value="Genomic_DNA"/>
</dbReference>
<organism evidence="4 6">
    <name type="scientific">Micromonospora noduli</name>
    <dbReference type="NCBI Taxonomy" id="709876"/>
    <lineage>
        <taxon>Bacteria</taxon>
        <taxon>Bacillati</taxon>
        <taxon>Actinomycetota</taxon>
        <taxon>Actinomycetes</taxon>
        <taxon>Micromonosporales</taxon>
        <taxon>Micromonosporaceae</taxon>
        <taxon>Micromonospora</taxon>
    </lineage>
</organism>
<keyword evidence="1" id="KW-0813">Transport</keyword>
<dbReference type="AlphaFoldDB" id="A0A328N8U0"/>
<dbReference type="SUPFAM" id="SSF47090">
    <property type="entry name" value="PGBD-like"/>
    <property type="match status" value="1"/>
</dbReference>
<evidence type="ECO:0000256" key="1">
    <source>
        <dbReference type="ARBA" id="ARBA00022448"/>
    </source>
</evidence>
<dbReference type="PANTHER" id="PTHR30097">
    <property type="entry name" value="CATION EFFLUX SYSTEM PROTEIN CUSB"/>
    <property type="match status" value="1"/>
</dbReference>
<dbReference type="EMBL" id="PYAC01000022">
    <property type="protein sequence ID" value="RAO14727.1"/>
    <property type="molecule type" value="Genomic_DNA"/>
</dbReference>
<feature type="domain" description="Peptidoglycan binding-like" evidence="3">
    <location>
        <begin position="57"/>
        <end position="96"/>
    </location>
</feature>
<evidence type="ECO:0000313" key="7">
    <source>
        <dbReference type="Proteomes" id="UP000249045"/>
    </source>
</evidence>
<dbReference type="Pfam" id="PF01471">
    <property type="entry name" value="PG_binding_1"/>
    <property type="match status" value="1"/>
</dbReference>
<dbReference type="Proteomes" id="UP000249045">
    <property type="component" value="Unassembled WGS sequence"/>
</dbReference>
<gene>
    <name evidence="4" type="ORF">LAH08_02526</name>
    <name evidence="5" type="ORF">MED15_04378</name>
</gene>
<dbReference type="GO" id="GO:0030313">
    <property type="term" value="C:cell envelope"/>
    <property type="evidence" value="ECO:0007669"/>
    <property type="project" value="TreeGrafter"/>
</dbReference>
<dbReference type="InterPro" id="IPR036365">
    <property type="entry name" value="PGBD-like_sf"/>
</dbReference>
<evidence type="ECO:0000313" key="5">
    <source>
        <dbReference type="EMBL" id="RAO14727.1"/>
    </source>
</evidence>
<protein>
    <recommendedName>
        <fullName evidence="3">Peptidoglycan binding-like domain-containing protein</fullName>
    </recommendedName>
</protein>
<dbReference type="PANTHER" id="PTHR30097:SF4">
    <property type="entry name" value="SLR6042 PROTEIN"/>
    <property type="match status" value="1"/>
</dbReference>
<name>A0A328N8U0_9ACTN</name>
<evidence type="ECO:0000313" key="6">
    <source>
        <dbReference type="Proteomes" id="UP000248966"/>
    </source>
</evidence>
<proteinExistence type="predicted"/>
<reference evidence="6 7" key="1">
    <citation type="submission" date="2018-03" db="EMBL/GenBank/DDBJ databases">
        <title>Defining the species Micromonospora saelicesensis and Micromonospora noduli under the framework of genomics.</title>
        <authorList>
            <person name="Riesco R."/>
            <person name="Trujillo M.E."/>
        </authorList>
    </citation>
    <scope>NUCLEOTIDE SEQUENCE [LARGE SCALE GENOMIC DNA]</scope>
    <source>
        <strain evidence="4 6">LAH08</strain>
        <strain evidence="5 7">MED15</strain>
    </source>
</reference>
<dbReference type="GO" id="GO:0015679">
    <property type="term" value="P:plasma membrane copper ion transport"/>
    <property type="evidence" value="ECO:0007669"/>
    <property type="project" value="TreeGrafter"/>
</dbReference>
<dbReference type="RefSeq" id="WP_341866352.1">
    <property type="nucleotide sequence ID" value="NZ_PYAA01000013.1"/>
</dbReference>